<dbReference type="Pfam" id="PF13188">
    <property type="entry name" value="PAS_8"/>
    <property type="match status" value="1"/>
</dbReference>
<proteinExistence type="predicted"/>
<dbReference type="FunFam" id="3.30.565.10:FF:000006">
    <property type="entry name" value="Sensor histidine kinase WalK"/>
    <property type="match status" value="1"/>
</dbReference>
<dbReference type="SUPFAM" id="SSF55874">
    <property type="entry name" value="ATPase domain of HSP90 chaperone/DNA topoisomerase II/histidine kinase"/>
    <property type="match status" value="1"/>
</dbReference>
<dbReference type="Pfam" id="PF00512">
    <property type="entry name" value="HisKA"/>
    <property type="match status" value="1"/>
</dbReference>
<dbReference type="InterPro" id="IPR050351">
    <property type="entry name" value="BphY/WalK/GraS-like"/>
</dbReference>
<feature type="domain" description="Histidine kinase" evidence="9">
    <location>
        <begin position="447"/>
        <end position="661"/>
    </location>
</feature>
<dbReference type="GO" id="GO:0016036">
    <property type="term" value="P:cellular response to phosphate starvation"/>
    <property type="evidence" value="ECO:0007669"/>
    <property type="project" value="TreeGrafter"/>
</dbReference>
<sequence length="664" mass="76195">MNAAQHINPEKLLSVLFYSPNATAVYQGENLKILTANKAMLDFWGKDRSVVGKNFIDALPELINQPFIDILKEVWNSGKTFKAKDTSAILKVDGVLQEFFFDFEYKAILDNEGKTEYILHTAFEVSERIAAWKVVDEKSRAEQELTEELRAINEEYQATNEDLLSKNENLLILEVNLQNAIEVLHEKEQRFRRMIEHSPVAMASLKGKSFIVDALNDKMLDIWGKAKSVLGLPLRDALPELETQSFLGVLDEVYETHVPFKGKEIKVMISVNKVLTERYLNFVYHPVFELGSQEKLILIVANDVTEEVLARKEVTDINSRLEVALEAGYLGYGEIDLTTSKMIMTDQFKLNHGFKLEEEISYAKFLNTILPDYREKFQQIIKNSIINNDIYKTEYPITLKDGNLRWLEVHGKPRYDNDGNANRVVAMVSDITERKLFDQRREDFLSVASHELKTPITILKASLQYLDRIKDRPFGDKHAQMIEQSLKYVDRMTDMVNDLLNVKRLSEGQLQIEKRWFNLSEMLQETCNHIRLDGKYNLKIGGDESINVFADENRIDQVVINFVNNAVKYAPSSTNIYIYFEKIEENIKVSVTDYGDGIQENLLPNLFGRYYRASHSGKDYSGLGLGLYICAEIIKAHKGQIGVDSKVGEGSTFWFIIPLEKLDS</sequence>
<reference evidence="13" key="3">
    <citation type="submission" date="2017-01" db="EMBL/GenBank/DDBJ databases">
        <authorList>
            <person name="Varghese N."/>
            <person name="Submissions S."/>
        </authorList>
    </citation>
    <scope>NUCLEOTIDE SEQUENCE [LARGE SCALE GENOMIC DNA]</scope>
    <source>
        <strain evidence="13">DSM 21068</strain>
    </source>
</reference>
<protein>
    <recommendedName>
        <fullName evidence="2">histidine kinase</fullName>
        <ecNumber evidence="2">2.7.13.3</ecNumber>
    </recommendedName>
</protein>
<reference evidence="11 14" key="1">
    <citation type="submission" date="2016-11" db="EMBL/GenBank/DDBJ databases">
        <title>Whole genomes of Flavobacteriaceae.</title>
        <authorList>
            <person name="Stine C."/>
            <person name="Li C."/>
            <person name="Tadesse D."/>
        </authorList>
    </citation>
    <scope>NUCLEOTIDE SEQUENCE [LARGE SCALE GENOMIC DNA]</scope>
    <source>
        <strain evidence="11 14">DSM 21068</strain>
    </source>
</reference>
<keyword evidence="5" id="KW-0418">Kinase</keyword>
<dbReference type="Pfam" id="PF08447">
    <property type="entry name" value="PAS_3"/>
    <property type="match status" value="1"/>
</dbReference>
<dbReference type="InterPro" id="IPR013655">
    <property type="entry name" value="PAS_fold_3"/>
</dbReference>
<dbReference type="CDD" id="cd00130">
    <property type="entry name" value="PAS"/>
    <property type="match status" value="1"/>
</dbReference>
<evidence type="ECO:0000256" key="4">
    <source>
        <dbReference type="ARBA" id="ARBA00022679"/>
    </source>
</evidence>
<evidence type="ECO:0000259" key="10">
    <source>
        <dbReference type="PROSITE" id="PS50113"/>
    </source>
</evidence>
<evidence type="ECO:0000256" key="5">
    <source>
        <dbReference type="ARBA" id="ARBA00022777"/>
    </source>
</evidence>
<dbReference type="SMART" id="SM00387">
    <property type="entry name" value="HATPase_c"/>
    <property type="match status" value="1"/>
</dbReference>
<dbReference type="EC" id="2.7.13.3" evidence="2"/>
<dbReference type="Gene3D" id="2.10.70.100">
    <property type="match status" value="1"/>
</dbReference>
<name>A0A1N7MN80_9FLAO</name>
<dbReference type="RefSeq" id="WP_076451732.1">
    <property type="nucleotide sequence ID" value="NZ_FTOJ01000005.1"/>
</dbReference>
<dbReference type="Pfam" id="PF02518">
    <property type="entry name" value="HATPase_c"/>
    <property type="match status" value="1"/>
</dbReference>
<dbReference type="Gene3D" id="3.30.565.10">
    <property type="entry name" value="Histidine kinase-like ATPase, C-terminal domain"/>
    <property type="match status" value="1"/>
</dbReference>
<dbReference type="NCBIfam" id="TIGR00229">
    <property type="entry name" value="sensory_box"/>
    <property type="match status" value="2"/>
</dbReference>
<evidence type="ECO:0000256" key="3">
    <source>
        <dbReference type="ARBA" id="ARBA00022553"/>
    </source>
</evidence>
<organism evidence="12 13">
    <name type="scientific">Chryseobacterium piscicola</name>
    <dbReference type="NCBI Taxonomy" id="551459"/>
    <lineage>
        <taxon>Bacteria</taxon>
        <taxon>Pseudomonadati</taxon>
        <taxon>Bacteroidota</taxon>
        <taxon>Flavobacteriia</taxon>
        <taxon>Flavobacteriales</taxon>
        <taxon>Weeksellaceae</taxon>
        <taxon>Chryseobacterium group</taxon>
        <taxon>Chryseobacterium</taxon>
    </lineage>
</organism>
<dbReference type="GO" id="GO:0005886">
    <property type="term" value="C:plasma membrane"/>
    <property type="evidence" value="ECO:0007669"/>
    <property type="project" value="TreeGrafter"/>
</dbReference>
<comment type="catalytic activity">
    <reaction evidence="1">
        <text>ATP + protein L-histidine = ADP + protein N-phospho-L-histidine.</text>
        <dbReference type="EC" id="2.7.13.3"/>
    </reaction>
</comment>
<dbReference type="PRINTS" id="PR00344">
    <property type="entry name" value="BCTRLSENSOR"/>
</dbReference>
<dbReference type="InterPro" id="IPR003661">
    <property type="entry name" value="HisK_dim/P_dom"/>
</dbReference>
<dbReference type="SMART" id="SM00388">
    <property type="entry name" value="HisKA"/>
    <property type="match status" value="1"/>
</dbReference>
<dbReference type="SMART" id="SM00086">
    <property type="entry name" value="PAC"/>
    <property type="match status" value="1"/>
</dbReference>
<evidence type="ECO:0000256" key="8">
    <source>
        <dbReference type="SAM" id="Coils"/>
    </source>
</evidence>
<dbReference type="PROSITE" id="PS50113">
    <property type="entry name" value="PAC"/>
    <property type="match status" value="1"/>
</dbReference>
<dbReference type="EMBL" id="FTOJ01000005">
    <property type="protein sequence ID" value="SIS87339.1"/>
    <property type="molecule type" value="Genomic_DNA"/>
</dbReference>
<evidence type="ECO:0000256" key="2">
    <source>
        <dbReference type="ARBA" id="ARBA00012438"/>
    </source>
</evidence>
<evidence type="ECO:0000313" key="12">
    <source>
        <dbReference type="EMBL" id="SIS87339.1"/>
    </source>
</evidence>
<gene>
    <name evidence="11" type="ORF">B0A70_15315</name>
    <name evidence="12" type="ORF">SAMN05421796_10561</name>
</gene>
<feature type="coiled-coil region" evidence="8">
    <location>
        <begin position="135"/>
        <end position="190"/>
    </location>
</feature>
<accession>A0A1N7MN80</accession>
<dbReference type="InterPro" id="IPR005467">
    <property type="entry name" value="His_kinase_dom"/>
</dbReference>
<dbReference type="AlphaFoldDB" id="A0A1N7MN80"/>
<evidence type="ECO:0000256" key="6">
    <source>
        <dbReference type="ARBA" id="ARBA00023012"/>
    </source>
</evidence>
<dbReference type="Proteomes" id="UP000186246">
    <property type="component" value="Unassembled WGS sequence"/>
</dbReference>
<dbReference type="InterPro" id="IPR035965">
    <property type="entry name" value="PAS-like_dom_sf"/>
</dbReference>
<dbReference type="InterPro" id="IPR036890">
    <property type="entry name" value="HATPase_C_sf"/>
</dbReference>
<evidence type="ECO:0000259" key="9">
    <source>
        <dbReference type="PROSITE" id="PS50109"/>
    </source>
</evidence>
<dbReference type="InterPro" id="IPR036097">
    <property type="entry name" value="HisK_dim/P_sf"/>
</dbReference>
<keyword evidence="14" id="KW-1185">Reference proteome</keyword>
<dbReference type="InterPro" id="IPR001610">
    <property type="entry name" value="PAC"/>
</dbReference>
<dbReference type="InterPro" id="IPR003594">
    <property type="entry name" value="HATPase_dom"/>
</dbReference>
<evidence type="ECO:0000313" key="11">
    <source>
        <dbReference type="EMBL" id="PQA90006.1"/>
    </source>
</evidence>
<dbReference type="CDD" id="cd00082">
    <property type="entry name" value="HisKA"/>
    <property type="match status" value="1"/>
</dbReference>
<dbReference type="InterPro" id="IPR000014">
    <property type="entry name" value="PAS"/>
</dbReference>
<dbReference type="InterPro" id="IPR000700">
    <property type="entry name" value="PAS-assoc_C"/>
</dbReference>
<keyword evidence="8" id="KW-0175">Coiled coil</keyword>
<keyword evidence="3" id="KW-0597">Phosphoprotein</keyword>
<dbReference type="PANTHER" id="PTHR45453">
    <property type="entry name" value="PHOSPHATE REGULON SENSOR PROTEIN PHOR"/>
    <property type="match status" value="1"/>
</dbReference>
<reference evidence="12" key="2">
    <citation type="submission" date="2017-01" db="EMBL/GenBank/DDBJ databases">
        <authorList>
            <person name="Mah S.A."/>
            <person name="Swanson W.J."/>
            <person name="Moy G.W."/>
            <person name="Vacquier V.D."/>
        </authorList>
    </citation>
    <scope>NUCLEOTIDE SEQUENCE [LARGE SCALE GENOMIC DNA]</scope>
    <source>
        <strain evidence="12">DSM 21068</strain>
    </source>
</reference>
<dbReference type="SUPFAM" id="SSF47384">
    <property type="entry name" value="Homodimeric domain of signal transducing histidine kinase"/>
    <property type="match status" value="1"/>
</dbReference>
<dbReference type="Gene3D" id="3.30.450.20">
    <property type="entry name" value="PAS domain"/>
    <property type="match status" value="3"/>
</dbReference>
<evidence type="ECO:0000313" key="13">
    <source>
        <dbReference type="Proteomes" id="UP000186246"/>
    </source>
</evidence>
<dbReference type="OrthoDB" id="9766459at2"/>
<feature type="domain" description="PAC" evidence="10">
    <location>
        <begin position="391"/>
        <end position="443"/>
    </location>
</feature>
<evidence type="ECO:0000256" key="7">
    <source>
        <dbReference type="ARBA" id="ARBA00023136"/>
    </source>
</evidence>
<dbReference type="EMBL" id="MUGO01000030">
    <property type="protein sequence ID" value="PQA90006.1"/>
    <property type="molecule type" value="Genomic_DNA"/>
</dbReference>
<dbReference type="SUPFAM" id="SSF55785">
    <property type="entry name" value="PYP-like sensor domain (PAS domain)"/>
    <property type="match status" value="3"/>
</dbReference>
<evidence type="ECO:0000256" key="1">
    <source>
        <dbReference type="ARBA" id="ARBA00000085"/>
    </source>
</evidence>
<dbReference type="GO" id="GO:0000155">
    <property type="term" value="F:phosphorelay sensor kinase activity"/>
    <property type="evidence" value="ECO:0007669"/>
    <property type="project" value="InterPro"/>
</dbReference>
<dbReference type="STRING" id="551459.SAMN05421796_10561"/>
<dbReference type="PANTHER" id="PTHR45453:SF1">
    <property type="entry name" value="PHOSPHATE REGULON SENSOR PROTEIN PHOR"/>
    <property type="match status" value="1"/>
</dbReference>
<keyword evidence="7" id="KW-0472">Membrane</keyword>
<keyword evidence="6" id="KW-0902">Two-component regulatory system</keyword>
<evidence type="ECO:0000313" key="14">
    <source>
        <dbReference type="Proteomes" id="UP000238314"/>
    </source>
</evidence>
<dbReference type="Proteomes" id="UP000238314">
    <property type="component" value="Unassembled WGS sequence"/>
</dbReference>
<dbReference type="GO" id="GO:0004721">
    <property type="term" value="F:phosphoprotein phosphatase activity"/>
    <property type="evidence" value="ECO:0007669"/>
    <property type="project" value="TreeGrafter"/>
</dbReference>
<dbReference type="InterPro" id="IPR004358">
    <property type="entry name" value="Sig_transdc_His_kin-like_C"/>
</dbReference>
<dbReference type="PROSITE" id="PS50109">
    <property type="entry name" value="HIS_KIN"/>
    <property type="match status" value="1"/>
</dbReference>
<keyword evidence="4" id="KW-0808">Transferase</keyword>
<dbReference type="Gene3D" id="1.10.287.130">
    <property type="match status" value="1"/>
</dbReference>